<dbReference type="AlphaFoldDB" id="A0A382QDK6"/>
<reference evidence="2" key="1">
    <citation type="submission" date="2018-05" db="EMBL/GenBank/DDBJ databases">
        <authorList>
            <person name="Lanie J.A."/>
            <person name="Ng W.-L."/>
            <person name="Kazmierczak K.M."/>
            <person name="Andrzejewski T.M."/>
            <person name="Davidsen T.M."/>
            <person name="Wayne K.J."/>
            <person name="Tettelin H."/>
            <person name="Glass J.I."/>
            <person name="Rusch D."/>
            <person name="Podicherti R."/>
            <person name="Tsui H.-C.T."/>
            <person name="Winkler M.E."/>
        </authorList>
    </citation>
    <scope>NUCLEOTIDE SEQUENCE</scope>
</reference>
<evidence type="ECO:0000259" key="1">
    <source>
        <dbReference type="SMART" id="SM00881"/>
    </source>
</evidence>
<feature type="domain" description="CoA-binding" evidence="1">
    <location>
        <begin position="11"/>
        <end position="101"/>
    </location>
</feature>
<name>A0A382QDK6_9ZZZZ</name>
<feature type="non-terminal residue" evidence="2">
    <location>
        <position position="305"/>
    </location>
</feature>
<evidence type="ECO:0000313" key="2">
    <source>
        <dbReference type="EMBL" id="SVC83623.1"/>
    </source>
</evidence>
<dbReference type="InterPro" id="IPR003781">
    <property type="entry name" value="CoA-bd"/>
</dbReference>
<gene>
    <name evidence="2" type="ORF">METZ01_LOCUS336477</name>
</gene>
<accession>A0A382QDK6</accession>
<dbReference type="SUPFAM" id="SSF52210">
    <property type="entry name" value="Succinyl-CoA synthetase domains"/>
    <property type="match status" value="1"/>
</dbReference>
<dbReference type="InterPro" id="IPR016102">
    <property type="entry name" value="Succinyl-CoA_synth-like"/>
</dbReference>
<dbReference type="InterPro" id="IPR036291">
    <property type="entry name" value="NAD(P)-bd_dom_sf"/>
</dbReference>
<dbReference type="Gene3D" id="3.40.50.261">
    <property type="entry name" value="Succinyl-CoA synthetase domains"/>
    <property type="match status" value="1"/>
</dbReference>
<proteinExistence type="predicted"/>
<dbReference type="Pfam" id="PF13380">
    <property type="entry name" value="CoA_binding_2"/>
    <property type="match status" value="1"/>
</dbReference>
<protein>
    <recommendedName>
        <fullName evidence="1">CoA-binding domain-containing protein</fullName>
    </recommendedName>
</protein>
<dbReference type="PANTHER" id="PTHR42793:SF4">
    <property type="entry name" value="BLL6376 PROTEIN"/>
    <property type="match status" value="1"/>
</dbReference>
<dbReference type="SMART" id="SM00881">
    <property type="entry name" value="CoA_binding"/>
    <property type="match status" value="1"/>
</dbReference>
<dbReference type="Gene3D" id="3.40.50.720">
    <property type="entry name" value="NAD(P)-binding Rossmann-like Domain"/>
    <property type="match status" value="1"/>
</dbReference>
<dbReference type="InterPro" id="IPR032875">
    <property type="entry name" value="Succ_CoA_lig_flav_dom"/>
</dbReference>
<dbReference type="SUPFAM" id="SSF51735">
    <property type="entry name" value="NAD(P)-binding Rossmann-fold domains"/>
    <property type="match status" value="1"/>
</dbReference>
<organism evidence="2">
    <name type="scientific">marine metagenome</name>
    <dbReference type="NCBI Taxonomy" id="408172"/>
    <lineage>
        <taxon>unclassified sequences</taxon>
        <taxon>metagenomes</taxon>
        <taxon>ecological metagenomes</taxon>
    </lineage>
</organism>
<sequence length="305" mass="31559">MSATRHNLERLLSPRHAAFIGGEDAMHAAVRCAEGGFSGDIWGVNPRRTTLGDFPCFPSVGDLPAPPDAVFLAVPSATAVDVVAQLAALGAGGVVCYTAGFRELGGGGAELEKVLAEVAGDLALVGPNVFGLLNYVSGAHLWPYAHGGKRVERGVALVSQSGMFSGYVTTNQRSVAFSYVIGSGNQTCLGVEDYLEALVQNPAVNAFGLYVEALRDISRFTEVAIEALACNKPIVVLKGGVSEVGAGSTVTHTGSLAGTDAFYQALFDRLGIVRVATPSQMLETLKLLTVAGAPNGKKLAAFTCS</sequence>
<dbReference type="Pfam" id="PF13607">
    <property type="entry name" value="Succ_CoA_lig"/>
    <property type="match status" value="1"/>
</dbReference>
<dbReference type="EMBL" id="UINC01113784">
    <property type="protein sequence ID" value="SVC83623.1"/>
    <property type="molecule type" value="Genomic_DNA"/>
</dbReference>
<dbReference type="PANTHER" id="PTHR42793">
    <property type="entry name" value="COA BINDING DOMAIN CONTAINING PROTEIN"/>
    <property type="match status" value="1"/>
</dbReference>